<name>A0A4Q7CWV3_9STAP</name>
<proteinExistence type="predicted"/>
<dbReference type="RefSeq" id="WP_207214638.1">
    <property type="nucleotide sequence ID" value="NZ_RQTE01000009.1"/>
</dbReference>
<gene>
    <name evidence="1" type="ORF">EIG99_00510</name>
</gene>
<feature type="non-terminal residue" evidence="1">
    <location>
        <position position="106"/>
    </location>
</feature>
<sequence>MSLNDYIAEFYVNGRVDQDKIKEHNRLIEEFNQLFTNEKLNHLTYDDYVMGKDNKDSYSYWLEIKTHIIGSIKGGNVSKHQIWFDKSRQKMNWTHSFEKDDRKPID</sequence>
<dbReference type="Proteomes" id="UP000293854">
    <property type="component" value="Unassembled WGS sequence"/>
</dbReference>
<evidence type="ECO:0000313" key="2">
    <source>
        <dbReference type="Proteomes" id="UP000293854"/>
    </source>
</evidence>
<dbReference type="AlphaFoldDB" id="A0A4Q7CWV3"/>
<evidence type="ECO:0000313" key="1">
    <source>
        <dbReference type="EMBL" id="RZI04796.1"/>
    </source>
</evidence>
<protein>
    <submittedName>
        <fullName evidence="1">Uncharacterized protein</fullName>
    </submittedName>
</protein>
<accession>A0A4Q7CWV3</accession>
<dbReference type="EMBL" id="RQTE01000009">
    <property type="protein sequence ID" value="RZI04796.1"/>
    <property type="molecule type" value="Genomic_DNA"/>
</dbReference>
<reference evidence="1 2" key="1">
    <citation type="submission" date="2018-11" db="EMBL/GenBank/DDBJ databases">
        <title>Genomic profiling of Staphylococcus species from a Poultry farm system in KwaZulu-Natal, South Africa.</title>
        <authorList>
            <person name="Amoako D.G."/>
            <person name="Somboro A.M."/>
            <person name="Abia A.L.K."/>
            <person name="Bester L.A."/>
            <person name="Essack S.Y."/>
        </authorList>
    </citation>
    <scope>NUCLEOTIDE SEQUENCE [LARGE SCALE GENOMIC DNA]</scope>
    <source>
        <strain evidence="1 2">SA11</strain>
    </source>
</reference>
<organism evidence="1 2">
    <name type="scientific">Staphylococcus condimenti</name>
    <dbReference type="NCBI Taxonomy" id="70255"/>
    <lineage>
        <taxon>Bacteria</taxon>
        <taxon>Bacillati</taxon>
        <taxon>Bacillota</taxon>
        <taxon>Bacilli</taxon>
        <taxon>Bacillales</taxon>
        <taxon>Staphylococcaceae</taxon>
        <taxon>Staphylococcus</taxon>
    </lineage>
</organism>
<comment type="caution">
    <text evidence="1">The sequence shown here is derived from an EMBL/GenBank/DDBJ whole genome shotgun (WGS) entry which is preliminary data.</text>
</comment>